<keyword evidence="1" id="KW-0539">Nucleus</keyword>
<dbReference type="OrthoDB" id="6350321at2759"/>
<dbReference type="AlphaFoldDB" id="A0A8B7NA80"/>
<evidence type="ECO:0000256" key="1">
    <source>
        <dbReference type="ARBA" id="ARBA00023242"/>
    </source>
</evidence>
<feature type="compositionally biased region" description="Low complexity" evidence="2">
    <location>
        <begin position="808"/>
        <end position="827"/>
    </location>
</feature>
<feature type="region of interest" description="Disordered" evidence="2">
    <location>
        <begin position="1073"/>
        <end position="1104"/>
    </location>
</feature>
<feature type="region of interest" description="Disordered" evidence="2">
    <location>
        <begin position="808"/>
        <end position="888"/>
    </location>
</feature>
<dbReference type="Pfam" id="PF18658">
    <property type="entry name" value="zf-C2H2_12"/>
    <property type="match status" value="1"/>
</dbReference>
<evidence type="ECO:0000313" key="4">
    <source>
        <dbReference type="Proteomes" id="UP000694843"/>
    </source>
</evidence>
<evidence type="ECO:0000259" key="3">
    <source>
        <dbReference type="PROSITE" id="PS50097"/>
    </source>
</evidence>
<dbReference type="PANTHER" id="PTHR23110:SF109">
    <property type="entry name" value="FI07618P-RELATED"/>
    <property type="match status" value="1"/>
</dbReference>
<accession>A0A8B7NA80</accession>
<feature type="region of interest" description="Disordered" evidence="2">
    <location>
        <begin position="666"/>
        <end position="692"/>
    </location>
</feature>
<dbReference type="CDD" id="cd18315">
    <property type="entry name" value="BTB_POZ_BAB-like"/>
    <property type="match status" value="1"/>
</dbReference>
<dbReference type="SUPFAM" id="SSF54695">
    <property type="entry name" value="POZ domain"/>
    <property type="match status" value="1"/>
</dbReference>
<dbReference type="PROSITE" id="PS50097">
    <property type="entry name" value="BTB"/>
    <property type="match status" value="1"/>
</dbReference>
<feature type="compositionally biased region" description="Basic and acidic residues" evidence="2">
    <location>
        <begin position="845"/>
        <end position="861"/>
    </location>
</feature>
<dbReference type="GO" id="GO:0006357">
    <property type="term" value="P:regulation of transcription by RNA polymerase II"/>
    <property type="evidence" value="ECO:0007669"/>
    <property type="project" value="TreeGrafter"/>
</dbReference>
<name>A0A8B7NA80_HYAAZ</name>
<dbReference type="SMART" id="SM00225">
    <property type="entry name" value="BTB"/>
    <property type="match status" value="1"/>
</dbReference>
<feature type="domain" description="BTB" evidence="3">
    <location>
        <begin position="32"/>
        <end position="98"/>
    </location>
</feature>
<feature type="region of interest" description="Disordered" evidence="2">
    <location>
        <begin position="509"/>
        <end position="531"/>
    </location>
</feature>
<dbReference type="InterPro" id="IPR051095">
    <property type="entry name" value="Dros_DevTransReg"/>
</dbReference>
<dbReference type="GO" id="GO:0005634">
    <property type="term" value="C:nucleus"/>
    <property type="evidence" value="ECO:0007669"/>
    <property type="project" value="TreeGrafter"/>
</dbReference>
<feature type="compositionally biased region" description="Low complexity" evidence="2">
    <location>
        <begin position="568"/>
        <end position="588"/>
    </location>
</feature>
<dbReference type="Pfam" id="PF00651">
    <property type="entry name" value="BTB"/>
    <property type="match status" value="1"/>
</dbReference>
<feature type="region of interest" description="Disordered" evidence="2">
    <location>
        <begin position="553"/>
        <end position="588"/>
    </location>
</feature>
<dbReference type="KEGG" id="hazt:108667897"/>
<dbReference type="Proteomes" id="UP000694843">
    <property type="component" value="Unplaced"/>
</dbReference>
<dbReference type="RefSeq" id="XP_018010488.1">
    <property type="nucleotide sequence ID" value="XM_018154999.1"/>
</dbReference>
<dbReference type="InterPro" id="IPR040647">
    <property type="entry name" value="SPIN-DOC_Znf-C2H2"/>
</dbReference>
<feature type="compositionally biased region" description="Polar residues" evidence="2">
    <location>
        <begin position="557"/>
        <end position="567"/>
    </location>
</feature>
<feature type="compositionally biased region" description="Polar residues" evidence="2">
    <location>
        <begin position="402"/>
        <end position="440"/>
    </location>
</feature>
<protein>
    <submittedName>
        <fullName evidence="5">Mucin-5AC</fullName>
    </submittedName>
</protein>
<feature type="region of interest" description="Disordered" evidence="2">
    <location>
        <begin position="402"/>
        <end position="454"/>
    </location>
</feature>
<dbReference type="InterPro" id="IPR000210">
    <property type="entry name" value="BTB/POZ_dom"/>
</dbReference>
<evidence type="ECO:0000256" key="2">
    <source>
        <dbReference type="SAM" id="MobiDB-lite"/>
    </source>
</evidence>
<gene>
    <name evidence="5" type="primary">LOC108667897</name>
</gene>
<organism evidence="4 5">
    <name type="scientific">Hyalella azteca</name>
    <name type="common">Amphipod</name>
    <dbReference type="NCBI Taxonomy" id="294128"/>
    <lineage>
        <taxon>Eukaryota</taxon>
        <taxon>Metazoa</taxon>
        <taxon>Ecdysozoa</taxon>
        <taxon>Arthropoda</taxon>
        <taxon>Crustacea</taxon>
        <taxon>Multicrustacea</taxon>
        <taxon>Malacostraca</taxon>
        <taxon>Eumalacostraca</taxon>
        <taxon>Peracarida</taxon>
        <taxon>Amphipoda</taxon>
        <taxon>Senticaudata</taxon>
        <taxon>Talitrida</taxon>
        <taxon>Talitroidea</taxon>
        <taxon>Hyalellidae</taxon>
        <taxon>Hyalella</taxon>
    </lineage>
</organism>
<proteinExistence type="predicted"/>
<dbReference type="GeneID" id="108667897"/>
<feature type="compositionally biased region" description="Low complexity" evidence="2">
    <location>
        <begin position="666"/>
        <end position="683"/>
    </location>
</feature>
<dbReference type="PANTHER" id="PTHR23110">
    <property type="entry name" value="BTB DOMAIN TRANSCRIPTION FACTOR"/>
    <property type="match status" value="1"/>
</dbReference>
<keyword evidence="4" id="KW-1185">Reference proteome</keyword>
<dbReference type="InterPro" id="IPR011333">
    <property type="entry name" value="SKP1/BTB/POZ_sf"/>
</dbReference>
<dbReference type="Gene3D" id="3.30.710.10">
    <property type="entry name" value="Potassium Channel Kv1.1, Chain A"/>
    <property type="match status" value="1"/>
</dbReference>
<sequence length="1125" mass="118409">MGSCPKLCLRWNNHSANLLESLNCLLSTEQHSDVTLACQGEVWRLHRLVLSASSSHFASLLADVTPGQSPLIIVDGPTAHDIAALVRFIYYGEVSVDQEHLPDLLKTASALKIKGLAEFPFEASGAPGEHSGLLSVPRAVISTNEIIDGKFPHASYLSSASSSAIYAPDEEVEPKSYPAEALPLNLSCKRDSYGENCLKGPLVSNPEEREACLPRSVPIPNEGRINVPNYIGSDQRTHEAFVNDSSSTNRRDHAFSKTSHLSESQPCILFPRADVSFGETSCVARAPSRYIVADSPGFHGNLSGLKFASGVIREVRAVSLPETVSTTGSQASPNFNLNLPSVTVPITQTNLAHKESSVLVLPQPPMKRLRTRETGLFHSPQPCIGGRSGIPQVHQGGRFSPCSTGVNTSQSSTIVPSTSGNLNSPIKRQEEYNNASQGSLSKGEATSEGFQKLPPKISSHSVLAQKFKFVPIKTELPASDESAKLRSPNEATSKMTFVKGQHVVVKSESIAIKTSPRSSTDDTYSPGDPEFGANPILSSAFLSNKVVPQVSPHSVGIPTTSPHKISQSSHVPNANSPSAPAASLPSSAVSNVFPSLPTDTKQHFRSKLAEEIELSADLPSQSSLGKGTDRSRSCSSPGVFLSQCMPSQCNSPSFSLTSSVAPATTTATSSASTSPGSSTVAAADGSSASSQRVSINMRTFKEEWRRQLLVDYDTRTNMSICMLCFTTFKSYDGPRKNTYVKHAKRFHPTLDKYDEHERDVIIQSYERQFKYDQDMQKEVNKTFKCGGVSSGATSGRLGKVWRMSVTGTTGVNASSGSSTGSGSLPGSRPDTDGEDDGGVHHLVTRRSESPDSDGSVDHQEGPPDAGVSSRRESGDRSSQTSTASALKMKALTTTVLSTTSPSGAVRPEVACSSPPTPAPVLASPNVVIPNTSQNVTPVTLLPTLASGSVVVSAPSTRMSFVSSSMPCSSTLVFANIVPCTTSASGLHLVTTSSKHASSDSANVLVNNNEVPVVGKIGVSIVNSRIGPQLPFATSPTSIHLSPSLPLTVPVPSTRINSLTSYSTASSLVSSSSSSTIVGSRLPSSGAGEGHKTVSGAEIPASSRPTNVVAAADGADNSTAVKVAAM</sequence>
<reference evidence="5" key="1">
    <citation type="submission" date="2025-08" db="UniProtKB">
        <authorList>
            <consortium name="RefSeq"/>
        </authorList>
    </citation>
    <scope>IDENTIFICATION</scope>
    <source>
        <tissue evidence="5">Whole organism</tissue>
    </source>
</reference>
<evidence type="ECO:0000313" key="5">
    <source>
        <dbReference type="RefSeq" id="XP_018010488.1"/>
    </source>
</evidence>